<proteinExistence type="predicted"/>
<keyword evidence="2" id="KW-1185">Reference proteome</keyword>
<protein>
    <submittedName>
        <fullName evidence="1">Uncharacterized protein</fullName>
    </submittedName>
</protein>
<organism evidence="1 2">
    <name type="scientific">Jimgerdemannia flammicorona</name>
    <dbReference type="NCBI Taxonomy" id="994334"/>
    <lineage>
        <taxon>Eukaryota</taxon>
        <taxon>Fungi</taxon>
        <taxon>Fungi incertae sedis</taxon>
        <taxon>Mucoromycota</taxon>
        <taxon>Mucoromycotina</taxon>
        <taxon>Endogonomycetes</taxon>
        <taxon>Endogonales</taxon>
        <taxon>Endogonaceae</taxon>
        <taxon>Jimgerdemannia</taxon>
    </lineage>
</organism>
<dbReference type="Proteomes" id="UP000274822">
    <property type="component" value="Unassembled WGS sequence"/>
</dbReference>
<accession>A0A433QIC6</accession>
<dbReference type="EMBL" id="RBNJ01005108">
    <property type="protein sequence ID" value="RUS29494.1"/>
    <property type="molecule type" value="Genomic_DNA"/>
</dbReference>
<evidence type="ECO:0000313" key="2">
    <source>
        <dbReference type="Proteomes" id="UP000274822"/>
    </source>
</evidence>
<comment type="caution">
    <text evidence="1">The sequence shown here is derived from an EMBL/GenBank/DDBJ whole genome shotgun (WGS) entry which is preliminary data.</text>
</comment>
<sequence>MEVYVPHIQQVVLQFQKWETGLSDISNDDPFVDRPLANGLEHQDTATALNDLAYLYTCQQRFQDAEPHGRWTLEIRKNVLGLSHEVTIISLHDLVHIYRKLGMEMHVTQLYLDAAKAGDRTAQKELACRYQDGIGVQMNSEAAIYWLYKFEGAELPEAPKLL</sequence>
<evidence type="ECO:0000313" key="1">
    <source>
        <dbReference type="EMBL" id="RUS29494.1"/>
    </source>
</evidence>
<dbReference type="Gene3D" id="1.25.40.10">
    <property type="entry name" value="Tetratricopeptide repeat domain"/>
    <property type="match status" value="2"/>
</dbReference>
<dbReference type="InterPro" id="IPR011990">
    <property type="entry name" value="TPR-like_helical_dom_sf"/>
</dbReference>
<reference evidence="1 2" key="1">
    <citation type="journal article" date="2018" name="New Phytol.">
        <title>Phylogenomics of Endogonaceae and evolution of mycorrhizas within Mucoromycota.</title>
        <authorList>
            <person name="Chang Y."/>
            <person name="Desiro A."/>
            <person name="Na H."/>
            <person name="Sandor L."/>
            <person name="Lipzen A."/>
            <person name="Clum A."/>
            <person name="Barry K."/>
            <person name="Grigoriev I.V."/>
            <person name="Martin F.M."/>
            <person name="Stajich J.E."/>
            <person name="Smith M.E."/>
            <person name="Bonito G."/>
            <person name="Spatafora J.W."/>
        </authorList>
    </citation>
    <scope>NUCLEOTIDE SEQUENCE [LARGE SCALE GENOMIC DNA]</scope>
    <source>
        <strain evidence="1 2">AD002</strain>
    </source>
</reference>
<gene>
    <name evidence="1" type="ORF">BC938DRAFT_480597</name>
</gene>
<dbReference type="Pfam" id="PF13424">
    <property type="entry name" value="TPR_12"/>
    <property type="match status" value="1"/>
</dbReference>
<dbReference type="AlphaFoldDB" id="A0A433QIC6"/>
<dbReference type="SUPFAM" id="SSF81901">
    <property type="entry name" value="HCP-like"/>
    <property type="match status" value="1"/>
</dbReference>
<name>A0A433QIC6_9FUNG</name>